<evidence type="ECO:0000256" key="11">
    <source>
        <dbReference type="SAM" id="MobiDB-lite"/>
    </source>
</evidence>
<dbReference type="GO" id="GO:0007140">
    <property type="term" value="P:male meiotic nuclear division"/>
    <property type="evidence" value="ECO:0007669"/>
    <property type="project" value="TreeGrafter"/>
</dbReference>
<evidence type="ECO:0000256" key="2">
    <source>
        <dbReference type="ARBA" id="ARBA00004496"/>
    </source>
</evidence>
<proteinExistence type="inferred from homology"/>
<dbReference type="GO" id="GO:0007283">
    <property type="term" value="P:spermatogenesis"/>
    <property type="evidence" value="ECO:0007669"/>
    <property type="project" value="TreeGrafter"/>
</dbReference>
<feature type="domain" description="Maelstrom" evidence="12">
    <location>
        <begin position="217"/>
        <end position="418"/>
    </location>
</feature>
<reference evidence="14" key="1">
    <citation type="submission" date="2017-01" db="EMBL/GenBank/DDBJ databases">
        <title>Comparative genomics of anhydrobiosis in the tardigrade Hypsibius dujardini.</title>
        <authorList>
            <person name="Yoshida Y."/>
            <person name="Koutsovoulos G."/>
            <person name="Laetsch D."/>
            <person name="Stevens L."/>
            <person name="Kumar S."/>
            <person name="Horikawa D."/>
            <person name="Ishino K."/>
            <person name="Komine S."/>
            <person name="Tomita M."/>
            <person name="Blaxter M."/>
            <person name="Arakawa K."/>
        </authorList>
    </citation>
    <scope>NUCLEOTIDE SEQUENCE [LARGE SCALE GENOMIC DNA]</scope>
    <source>
        <strain evidence="14">Z151</strain>
    </source>
</reference>
<dbReference type="GO" id="GO:0005634">
    <property type="term" value="C:nucleus"/>
    <property type="evidence" value="ECO:0007669"/>
    <property type="project" value="UniProtKB-SubCell"/>
</dbReference>
<comment type="caution">
    <text evidence="13">The sequence shown here is derived from an EMBL/GenBank/DDBJ whole genome shotgun (WGS) entry which is preliminary data.</text>
</comment>
<accession>A0A1W0WM00</accession>
<evidence type="ECO:0000313" key="13">
    <source>
        <dbReference type="EMBL" id="OQV16236.1"/>
    </source>
</evidence>
<keyword evidence="6" id="KW-0221">Differentiation</keyword>
<evidence type="ECO:0000313" key="14">
    <source>
        <dbReference type="Proteomes" id="UP000192578"/>
    </source>
</evidence>
<dbReference type="OrthoDB" id="24555at2759"/>
<keyword evidence="9" id="KW-0539">Nucleus</keyword>
<dbReference type="GO" id="GO:0043565">
    <property type="term" value="F:sequence-specific DNA binding"/>
    <property type="evidence" value="ECO:0007669"/>
    <property type="project" value="TreeGrafter"/>
</dbReference>
<dbReference type="AlphaFoldDB" id="A0A1W0WM00"/>
<dbReference type="PANTHER" id="PTHR21358:SF4">
    <property type="entry name" value="PROTEIN MAELSTROM HOMOLOG"/>
    <property type="match status" value="1"/>
</dbReference>
<keyword evidence="4" id="KW-0217">Developmental protein</keyword>
<dbReference type="Pfam" id="PF13017">
    <property type="entry name" value="Maelstrom"/>
    <property type="match status" value="1"/>
</dbReference>
<dbReference type="EMBL" id="MTYJ01000076">
    <property type="protein sequence ID" value="OQV16236.1"/>
    <property type="molecule type" value="Genomic_DNA"/>
</dbReference>
<keyword evidence="14" id="KW-1185">Reference proteome</keyword>
<name>A0A1W0WM00_HYPEX</name>
<dbReference type="GO" id="GO:0043186">
    <property type="term" value="C:P granule"/>
    <property type="evidence" value="ECO:0007669"/>
    <property type="project" value="TreeGrafter"/>
</dbReference>
<dbReference type="InterPro" id="IPR036910">
    <property type="entry name" value="HMG_box_dom_sf"/>
</dbReference>
<dbReference type="GO" id="GO:0045892">
    <property type="term" value="P:negative regulation of DNA-templated transcription"/>
    <property type="evidence" value="ECO:0007669"/>
    <property type="project" value="TreeGrafter"/>
</dbReference>
<dbReference type="SUPFAM" id="SSF47095">
    <property type="entry name" value="HMG-box"/>
    <property type="match status" value="1"/>
</dbReference>
<evidence type="ECO:0000256" key="6">
    <source>
        <dbReference type="ARBA" id="ARBA00022782"/>
    </source>
</evidence>
<evidence type="ECO:0000256" key="4">
    <source>
        <dbReference type="ARBA" id="ARBA00022473"/>
    </source>
</evidence>
<feature type="compositionally biased region" description="Polar residues" evidence="11">
    <location>
        <begin position="89"/>
        <end position="103"/>
    </location>
</feature>
<protein>
    <recommendedName>
        <fullName evidence="12">Maelstrom domain-containing protein</fullName>
    </recommendedName>
</protein>
<gene>
    <name evidence="13" type="ORF">BV898_09546</name>
</gene>
<keyword evidence="7" id="KW-0238">DNA-binding</keyword>
<evidence type="ECO:0000256" key="10">
    <source>
        <dbReference type="ARBA" id="ARBA00023254"/>
    </source>
</evidence>
<evidence type="ECO:0000256" key="3">
    <source>
        <dbReference type="ARBA" id="ARBA00007057"/>
    </source>
</evidence>
<dbReference type="InterPro" id="IPR039259">
    <property type="entry name" value="Protein_maelstrom"/>
</dbReference>
<dbReference type="GO" id="GO:0030154">
    <property type="term" value="P:cell differentiation"/>
    <property type="evidence" value="ECO:0007669"/>
    <property type="project" value="UniProtKB-KW"/>
</dbReference>
<keyword evidence="5" id="KW-0963">Cytoplasm</keyword>
<evidence type="ECO:0000256" key="9">
    <source>
        <dbReference type="ARBA" id="ARBA00023242"/>
    </source>
</evidence>
<dbReference type="GO" id="GO:0060964">
    <property type="term" value="P:regulation of miRNA-mediated gene silencing"/>
    <property type="evidence" value="ECO:0007669"/>
    <property type="project" value="InterPro"/>
</dbReference>
<comment type="subcellular location">
    <subcellularLocation>
        <location evidence="2">Cytoplasm</location>
    </subcellularLocation>
    <subcellularLocation>
        <location evidence="1">Nucleus</location>
    </subcellularLocation>
</comment>
<dbReference type="InterPro" id="IPR024970">
    <property type="entry name" value="Maelstrom"/>
</dbReference>
<organism evidence="13 14">
    <name type="scientific">Hypsibius exemplaris</name>
    <name type="common">Freshwater tardigrade</name>
    <dbReference type="NCBI Taxonomy" id="2072580"/>
    <lineage>
        <taxon>Eukaryota</taxon>
        <taxon>Metazoa</taxon>
        <taxon>Ecdysozoa</taxon>
        <taxon>Tardigrada</taxon>
        <taxon>Eutardigrada</taxon>
        <taxon>Parachela</taxon>
        <taxon>Hypsibioidea</taxon>
        <taxon>Hypsibiidae</taxon>
        <taxon>Hypsibius</taxon>
    </lineage>
</organism>
<dbReference type="Proteomes" id="UP000192578">
    <property type="component" value="Unassembled WGS sequence"/>
</dbReference>
<comment type="similarity">
    <text evidence="3">Belongs to the maelstrom family.</text>
</comment>
<evidence type="ECO:0000256" key="1">
    <source>
        <dbReference type="ARBA" id="ARBA00004123"/>
    </source>
</evidence>
<evidence type="ECO:0000256" key="8">
    <source>
        <dbReference type="ARBA" id="ARBA00023158"/>
    </source>
</evidence>
<keyword evidence="10" id="KW-0469">Meiosis</keyword>
<dbReference type="GO" id="GO:0034587">
    <property type="term" value="P:piRNA processing"/>
    <property type="evidence" value="ECO:0007669"/>
    <property type="project" value="TreeGrafter"/>
</dbReference>
<evidence type="ECO:0000259" key="12">
    <source>
        <dbReference type="Pfam" id="PF13017"/>
    </source>
</evidence>
<evidence type="ECO:0000256" key="5">
    <source>
        <dbReference type="ARBA" id="ARBA00022490"/>
    </source>
</evidence>
<dbReference type="PANTHER" id="PTHR21358">
    <property type="entry name" value="PROTEIN MAELSTROM HOMOLOG"/>
    <property type="match status" value="1"/>
</dbReference>
<sequence>MPNKKKNAYTYYVEERSRGTGSHYSLSFPKFAKDWDAMTVEQKDKYFKMAAADRNGGLFPHEPINQSAPHLVHQVTPAPIKQAIKQAIEQTTNAASPQTSVSSMPRGPRPEFGRKPASSVDASSLQSVLGPLSRLNMANIIQDVNHNVGEFLETTAEGEVPDVVAPSQEELKEMRAGFAAAVADEYPEVRTSLFDVVLVISCIPVAPADNTLTPINRPLEIAVEGFKIGAGHLEKSLFHAFVHPGRLAHGRLFAVSDARKKYHQIPAAVHVKAGDACTKFHASYKLDPDYYAVYLRLLRTAGYGGRPTLIPFLAADDVGATWACLTWLRNSANQQAEERGLPDLPPVILSTLSDFVANILREMGTETLDTLESIQNTYNQRRYHHHLDLRCPFHQDVDSELCASGTANDKVYSTFDIFRGLGFSLPVSERFVPPSTSFTGKDGRHSSFEGQ</sequence>
<keyword evidence="8" id="KW-0943">RNA-mediated gene silencing</keyword>
<feature type="region of interest" description="Disordered" evidence="11">
    <location>
        <begin position="89"/>
        <end position="120"/>
    </location>
</feature>
<evidence type="ECO:0000256" key="7">
    <source>
        <dbReference type="ARBA" id="ARBA00023125"/>
    </source>
</evidence>